<evidence type="ECO:0000256" key="2">
    <source>
        <dbReference type="SAM" id="MobiDB-lite"/>
    </source>
</evidence>
<protein>
    <submittedName>
        <fullName evidence="3">Uncharacterized protein</fullName>
    </submittedName>
</protein>
<gene>
    <name evidence="3" type="ORF">PVAP13_1KG488200</name>
</gene>
<feature type="compositionally biased region" description="Basic and acidic residues" evidence="2">
    <location>
        <begin position="42"/>
        <end position="54"/>
    </location>
</feature>
<evidence type="ECO:0000313" key="4">
    <source>
        <dbReference type="Proteomes" id="UP000823388"/>
    </source>
</evidence>
<dbReference type="EMBL" id="CM029037">
    <property type="protein sequence ID" value="KAG2661209.1"/>
    <property type="molecule type" value="Genomic_DNA"/>
</dbReference>
<organism evidence="3 4">
    <name type="scientific">Panicum virgatum</name>
    <name type="common">Blackwell switchgrass</name>
    <dbReference type="NCBI Taxonomy" id="38727"/>
    <lineage>
        <taxon>Eukaryota</taxon>
        <taxon>Viridiplantae</taxon>
        <taxon>Streptophyta</taxon>
        <taxon>Embryophyta</taxon>
        <taxon>Tracheophyta</taxon>
        <taxon>Spermatophyta</taxon>
        <taxon>Magnoliopsida</taxon>
        <taxon>Liliopsida</taxon>
        <taxon>Poales</taxon>
        <taxon>Poaceae</taxon>
        <taxon>PACMAD clade</taxon>
        <taxon>Panicoideae</taxon>
        <taxon>Panicodae</taxon>
        <taxon>Paniceae</taxon>
        <taxon>Panicinae</taxon>
        <taxon>Panicum</taxon>
        <taxon>Panicum sect. Hiantes</taxon>
    </lineage>
</organism>
<accession>A0A8T0Y1A8</accession>
<evidence type="ECO:0000256" key="1">
    <source>
        <dbReference type="SAM" id="Coils"/>
    </source>
</evidence>
<comment type="caution">
    <text evidence="3">The sequence shown here is derived from an EMBL/GenBank/DDBJ whole genome shotgun (WGS) entry which is preliminary data.</text>
</comment>
<dbReference type="Proteomes" id="UP000823388">
    <property type="component" value="Chromosome 1K"/>
</dbReference>
<name>A0A8T0Y1A8_PANVG</name>
<evidence type="ECO:0000313" key="3">
    <source>
        <dbReference type="EMBL" id="KAG2661209.1"/>
    </source>
</evidence>
<sequence length="157" mass="17749">MRAEFPRNAHGNPFSHDTDSHHAAGGGLWLPGRKNGPNPNSERAEETHRARDRNYTSFRAFREATTNSSEKEAATTTMIVPGSRAADEKNYFDSHLTLFYRIEQLSPSRFVQLKIKDSKSKLDAIKREIKNLQKTVVTMSKAIQDLKNHVDANIAKI</sequence>
<dbReference type="AlphaFoldDB" id="A0A8T0Y1A8"/>
<reference evidence="3" key="1">
    <citation type="submission" date="2020-05" db="EMBL/GenBank/DDBJ databases">
        <title>WGS assembly of Panicum virgatum.</title>
        <authorList>
            <person name="Lovell J.T."/>
            <person name="Jenkins J."/>
            <person name="Shu S."/>
            <person name="Juenger T.E."/>
            <person name="Schmutz J."/>
        </authorList>
    </citation>
    <scope>NUCLEOTIDE SEQUENCE</scope>
    <source>
        <strain evidence="3">AP13</strain>
    </source>
</reference>
<keyword evidence="1" id="KW-0175">Coiled coil</keyword>
<feature type="coiled-coil region" evidence="1">
    <location>
        <begin position="115"/>
        <end position="149"/>
    </location>
</feature>
<feature type="compositionally biased region" description="Polar residues" evidence="2">
    <location>
        <begin position="64"/>
        <end position="74"/>
    </location>
</feature>
<proteinExistence type="predicted"/>
<keyword evidence="4" id="KW-1185">Reference proteome</keyword>
<feature type="region of interest" description="Disordered" evidence="2">
    <location>
        <begin position="1"/>
        <end position="74"/>
    </location>
</feature>